<proteinExistence type="predicted"/>
<dbReference type="OrthoDB" id="10298834at2759"/>
<name>A0A8S1PUC2_9CILI</name>
<sequence length="156" mass="18843">MTNYLLQQIKDKQNKDQHINSIKTERHPMFKIMEQEFALPSMKNEQKYDEFMGHIRQLLDRNKVKSQNNINPLRIPNNFILNKSTKQGSRKKLFETKVNDEQYQQKQVQNQQILSDPSDTQTQRVLQYQQRIGLVRKHDKTEIQLRQIAQKHNIKW</sequence>
<organism evidence="1 2">
    <name type="scientific">Paramecium sonneborni</name>
    <dbReference type="NCBI Taxonomy" id="65129"/>
    <lineage>
        <taxon>Eukaryota</taxon>
        <taxon>Sar</taxon>
        <taxon>Alveolata</taxon>
        <taxon>Ciliophora</taxon>
        <taxon>Intramacronucleata</taxon>
        <taxon>Oligohymenophorea</taxon>
        <taxon>Peniculida</taxon>
        <taxon>Parameciidae</taxon>
        <taxon>Paramecium</taxon>
    </lineage>
</organism>
<comment type="caution">
    <text evidence="1">The sequence shown here is derived from an EMBL/GenBank/DDBJ whole genome shotgun (WGS) entry which is preliminary data.</text>
</comment>
<evidence type="ECO:0000313" key="1">
    <source>
        <dbReference type="EMBL" id="CAD8106169.1"/>
    </source>
</evidence>
<protein>
    <submittedName>
        <fullName evidence="1">Uncharacterized protein</fullName>
    </submittedName>
</protein>
<dbReference type="AlphaFoldDB" id="A0A8S1PUC2"/>
<reference evidence="1" key="1">
    <citation type="submission" date="2021-01" db="EMBL/GenBank/DDBJ databases">
        <authorList>
            <consortium name="Genoscope - CEA"/>
            <person name="William W."/>
        </authorList>
    </citation>
    <scope>NUCLEOTIDE SEQUENCE</scope>
</reference>
<dbReference type="Proteomes" id="UP000692954">
    <property type="component" value="Unassembled WGS sequence"/>
</dbReference>
<gene>
    <name evidence="1" type="ORF">PSON_ATCC_30995.1.T0860061</name>
</gene>
<dbReference type="EMBL" id="CAJJDN010000086">
    <property type="protein sequence ID" value="CAD8106169.1"/>
    <property type="molecule type" value="Genomic_DNA"/>
</dbReference>
<accession>A0A8S1PUC2</accession>
<keyword evidence="2" id="KW-1185">Reference proteome</keyword>
<evidence type="ECO:0000313" key="2">
    <source>
        <dbReference type="Proteomes" id="UP000692954"/>
    </source>
</evidence>